<evidence type="ECO:0000313" key="2">
    <source>
        <dbReference type="EMBL" id="GBP77027.1"/>
    </source>
</evidence>
<keyword evidence="3" id="KW-1185">Reference proteome</keyword>
<feature type="region of interest" description="Disordered" evidence="1">
    <location>
        <begin position="74"/>
        <end position="100"/>
    </location>
</feature>
<sequence length="100" mass="11445">MRGESVASRGRKEYLMERKERTDGEGSGLSELSLSRRTLAHWRKCNSERLYFTSLFCRQRGLENGEAASCRRTRDSRSGCATVQPVAQPQTDRVARSRYV</sequence>
<feature type="region of interest" description="Disordered" evidence="1">
    <location>
        <begin position="1"/>
        <end position="30"/>
    </location>
</feature>
<dbReference type="Proteomes" id="UP000299102">
    <property type="component" value="Unassembled WGS sequence"/>
</dbReference>
<evidence type="ECO:0000256" key="1">
    <source>
        <dbReference type="SAM" id="MobiDB-lite"/>
    </source>
</evidence>
<gene>
    <name evidence="2" type="ORF">EVAR_53672_1</name>
</gene>
<dbReference type="EMBL" id="BGZK01001315">
    <property type="protein sequence ID" value="GBP77027.1"/>
    <property type="molecule type" value="Genomic_DNA"/>
</dbReference>
<protein>
    <submittedName>
        <fullName evidence="2">Uncharacterized protein</fullName>
    </submittedName>
</protein>
<comment type="caution">
    <text evidence="2">The sequence shown here is derived from an EMBL/GenBank/DDBJ whole genome shotgun (WGS) entry which is preliminary data.</text>
</comment>
<evidence type="ECO:0000313" key="3">
    <source>
        <dbReference type="Proteomes" id="UP000299102"/>
    </source>
</evidence>
<dbReference type="AlphaFoldDB" id="A0A4C1YRH1"/>
<name>A0A4C1YRH1_EUMVA</name>
<feature type="compositionally biased region" description="Basic and acidic residues" evidence="1">
    <location>
        <begin position="10"/>
        <end position="24"/>
    </location>
</feature>
<organism evidence="2 3">
    <name type="scientific">Eumeta variegata</name>
    <name type="common">Bagworm moth</name>
    <name type="synonym">Eumeta japonica</name>
    <dbReference type="NCBI Taxonomy" id="151549"/>
    <lineage>
        <taxon>Eukaryota</taxon>
        <taxon>Metazoa</taxon>
        <taxon>Ecdysozoa</taxon>
        <taxon>Arthropoda</taxon>
        <taxon>Hexapoda</taxon>
        <taxon>Insecta</taxon>
        <taxon>Pterygota</taxon>
        <taxon>Neoptera</taxon>
        <taxon>Endopterygota</taxon>
        <taxon>Lepidoptera</taxon>
        <taxon>Glossata</taxon>
        <taxon>Ditrysia</taxon>
        <taxon>Tineoidea</taxon>
        <taxon>Psychidae</taxon>
        <taxon>Oiketicinae</taxon>
        <taxon>Eumeta</taxon>
    </lineage>
</organism>
<reference evidence="2 3" key="1">
    <citation type="journal article" date="2019" name="Commun. Biol.">
        <title>The bagworm genome reveals a unique fibroin gene that provides high tensile strength.</title>
        <authorList>
            <person name="Kono N."/>
            <person name="Nakamura H."/>
            <person name="Ohtoshi R."/>
            <person name="Tomita M."/>
            <person name="Numata K."/>
            <person name="Arakawa K."/>
        </authorList>
    </citation>
    <scope>NUCLEOTIDE SEQUENCE [LARGE SCALE GENOMIC DNA]</scope>
</reference>
<feature type="compositionally biased region" description="Polar residues" evidence="1">
    <location>
        <begin position="79"/>
        <end position="91"/>
    </location>
</feature>
<accession>A0A4C1YRH1</accession>
<proteinExistence type="predicted"/>